<dbReference type="PANTHER" id="PTHR47481">
    <property type="match status" value="1"/>
</dbReference>
<dbReference type="AlphaFoldDB" id="A0AAU9MUN0"/>
<organism evidence="1 2">
    <name type="scientific">Lactuca virosa</name>
    <dbReference type="NCBI Taxonomy" id="75947"/>
    <lineage>
        <taxon>Eukaryota</taxon>
        <taxon>Viridiplantae</taxon>
        <taxon>Streptophyta</taxon>
        <taxon>Embryophyta</taxon>
        <taxon>Tracheophyta</taxon>
        <taxon>Spermatophyta</taxon>
        <taxon>Magnoliopsida</taxon>
        <taxon>eudicotyledons</taxon>
        <taxon>Gunneridae</taxon>
        <taxon>Pentapetalae</taxon>
        <taxon>asterids</taxon>
        <taxon>campanulids</taxon>
        <taxon>Asterales</taxon>
        <taxon>Asteraceae</taxon>
        <taxon>Cichorioideae</taxon>
        <taxon>Cichorieae</taxon>
        <taxon>Lactucinae</taxon>
        <taxon>Lactuca</taxon>
    </lineage>
</organism>
<comment type="caution">
    <text evidence="1">The sequence shown here is derived from an EMBL/GenBank/DDBJ whole genome shotgun (WGS) entry which is preliminary data.</text>
</comment>
<protein>
    <recommendedName>
        <fullName evidence="3">Retrotransposon gag domain-containing protein</fullName>
    </recommendedName>
</protein>
<sequence>MILKKTCTTAEIWEDLEALFRSNKDAKALQLDLELRNITLGDSSIESYLTRIKSIADLLANIDAPVPEKNLVMYAVNGISRKFDHVAGIIRHSRPLPSFLDTRSMLLHEEYVLSSQSTSSVANSSSH</sequence>
<gene>
    <name evidence="1" type="ORF">LVIROSA_LOCUS16354</name>
</gene>
<feature type="non-terminal residue" evidence="1">
    <location>
        <position position="127"/>
    </location>
</feature>
<name>A0AAU9MUN0_9ASTR</name>
<dbReference type="Proteomes" id="UP001157418">
    <property type="component" value="Unassembled WGS sequence"/>
</dbReference>
<reference evidence="1 2" key="1">
    <citation type="submission" date="2022-01" db="EMBL/GenBank/DDBJ databases">
        <authorList>
            <person name="Xiong W."/>
            <person name="Schranz E."/>
        </authorList>
    </citation>
    <scope>NUCLEOTIDE SEQUENCE [LARGE SCALE GENOMIC DNA]</scope>
</reference>
<evidence type="ECO:0000313" key="2">
    <source>
        <dbReference type="Proteomes" id="UP001157418"/>
    </source>
</evidence>
<proteinExistence type="predicted"/>
<keyword evidence="2" id="KW-1185">Reference proteome</keyword>
<accession>A0AAU9MUN0</accession>
<dbReference type="PANTHER" id="PTHR47481:SF41">
    <property type="entry name" value="COPIA-LIKE POLYPROTEIN_RETROTRANSPOSON"/>
    <property type="match status" value="1"/>
</dbReference>
<dbReference type="EMBL" id="CAKMRJ010002824">
    <property type="protein sequence ID" value="CAH1429497.1"/>
    <property type="molecule type" value="Genomic_DNA"/>
</dbReference>
<evidence type="ECO:0000313" key="1">
    <source>
        <dbReference type="EMBL" id="CAH1429497.1"/>
    </source>
</evidence>
<evidence type="ECO:0008006" key="3">
    <source>
        <dbReference type="Google" id="ProtNLM"/>
    </source>
</evidence>
<dbReference type="Pfam" id="PF14223">
    <property type="entry name" value="Retrotran_gag_2"/>
    <property type="match status" value="1"/>
</dbReference>